<sequence>MADASLPDAASPVRHPDGYYWIAPDGHNEFGPFATAAEALADMNAGGDETPEPGETLQEAEQELGLADWVDADTGELAEATGMRLEDH</sequence>
<keyword evidence="2" id="KW-1185">Reference proteome</keyword>
<protein>
    <submittedName>
        <fullName evidence="1">Uncharacterized protein</fullName>
    </submittedName>
</protein>
<dbReference type="EMBL" id="VOPW01000001">
    <property type="protein sequence ID" value="TXC67581.1"/>
    <property type="molecule type" value="Genomic_DNA"/>
</dbReference>
<evidence type="ECO:0000313" key="2">
    <source>
        <dbReference type="Proteomes" id="UP000321832"/>
    </source>
</evidence>
<name>A0A5C6U613_9BURK</name>
<dbReference type="Proteomes" id="UP000321832">
    <property type="component" value="Unassembled WGS sequence"/>
</dbReference>
<comment type="caution">
    <text evidence="1">The sequence shown here is derived from an EMBL/GenBank/DDBJ whole genome shotgun (WGS) entry which is preliminary data.</text>
</comment>
<organism evidence="1 2">
    <name type="scientific">Piscinibacter aquaticus</name>
    <dbReference type="NCBI Taxonomy" id="392597"/>
    <lineage>
        <taxon>Bacteria</taxon>
        <taxon>Pseudomonadati</taxon>
        <taxon>Pseudomonadota</taxon>
        <taxon>Betaproteobacteria</taxon>
        <taxon>Burkholderiales</taxon>
        <taxon>Sphaerotilaceae</taxon>
        <taxon>Piscinibacter</taxon>
    </lineage>
</organism>
<dbReference type="AlphaFoldDB" id="A0A5C6U613"/>
<evidence type="ECO:0000313" key="1">
    <source>
        <dbReference type="EMBL" id="TXC67581.1"/>
    </source>
</evidence>
<accession>A0A5C6U613</accession>
<reference evidence="1 2" key="1">
    <citation type="submission" date="2019-08" db="EMBL/GenBank/DDBJ databases">
        <authorList>
            <person name="Khan S.A."/>
            <person name="Jeon C.O."/>
            <person name="Jeong S.E."/>
        </authorList>
    </citation>
    <scope>NUCLEOTIDE SEQUENCE [LARGE SCALE GENOMIC DNA]</scope>
    <source>
        <strain evidence="2">IMCC1728</strain>
    </source>
</reference>
<proteinExistence type="predicted"/>
<gene>
    <name evidence="1" type="ORF">FSC37_20230</name>
</gene>